<name>A0A8T0UFF2_PANVG</name>
<evidence type="ECO:0000313" key="3">
    <source>
        <dbReference type="Proteomes" id="UP000823388"/>
    </source>
</evidence>
<keyword evidence="3" id="KW-1185">Reference proteome</keyword>
<protein>
    <submittedName>
        <fullName evidence="2">Uncharacterized protein</fullName>
    </submittedName>
</protein>
<proteinExistence type="predicted"/>
<comment type="caution">
    <text evidence="2">The sequence shown here is derived from an EMBL/GenBank/DDBJ whole genome shotgun (WGS) entry which is preliminary data.</text>
</comment>
<sequence length="192" mass="19609">MASSCTSLNNGSRCLASLRGFSSTLFPCFAGGRVQPHRRQLPVHREGVQEAHAPPPVAASCKSQGPQSLCARSRTATPPRLYATATRVTPRSPCTARGPDVPIGSCSTKPSPAGPRGSRKDLRKRGGAGRCAPRAPLAAAPASLVPATGCSLHAPGSVRRAVRACRVGEECEEGAVAGKVRLGGPGAGMEAP</sequence>
<organism evidence="2 3">
    <name type="scientific">Panicum virgatum</name>
    <name type="common">Blackwell switchgrass</name>
    <dbReference type="NCBI Taxonomy" id="38727"/>
    <lineage>
        <taxon>Eukaryota</taxon>
        <taxon>Viridiplantae</taxon>
        <taxon>Streptophyta</taxon>
        <taxon>Embryophyta</taxon>
        <taxon>Tracheophyta</taxon>
        <taxon>Spermatophyta</taxon>
        <taxon>Magnoliopsida</taxon>
        <taxon>Liliopsida</taxon>
        <taxon>Poales</taxon>
        <taxon>Poaceae</taxon>
        <taxon>PACMAD clade</taxon>
        <taxon>Panicoideae</taxon>
        <taxon>Panicodae</taxon>
        <taxon>Paniceae</taxon>
        <taxon>Panicinae</taxon>
        <taxon>Panicum</taxon>
        <taxon>Panicum sect. Hiantes</taxon>
    </lineage>
</organism>
<gene>
    <name evidence="2" type="ORF">PVAP13_3KG058327</name>
</gene>
<dbReference type="Proteomes" id="UP000823388">
    <property type="component" value="Chromosome 3K"/>
</dbReference>
<reference evidence="2" key="1">
    <citation type="submission" date="2020-05" db="EMBL/GenBank/DDBJ databases">
        <title>WGS assembly of Panicum virgatum.</title>
        <authorList>
            <person name="Lovell J.T."/>
            <person name="Jenkins J."/>
            <person name="Shu S."/>
            <person name="Juenger T.E."/>
            <person name="Schmutz J."/>
        </authorList>
    </citation>
    <scope>NUCLEOTIDE SEQUENCE</scope>
    <source>
        <strain evidence="2">AP13</strain>
    </source>
</reference>
<evidence type="ECO:0000256" key="1">
    <source>
        <dbReference type="SAM" id="MobiDB-lite"/>
    </source>
</evidence>
<evidence type="ECO:0000313" key="2">
    <source>
        <dbReference type="EMBL" id="KAG2623392.1"/>
    </source>
</evidence>
<accession>A0A8T0UFF2</accession>
<dbReference type="AlphaFoldDB" id="A0A8T0UFF2"/>
<dbReference type="EMBL" id="CM029041">
    <property type="protein sequence ID" value="KAG2623392.1"/>
    <property type="molecule type" value="Genomic_DNA"/>
</dbReference>
<feature type="region of interest" description="Disordered" evidence="1">
    <location>
        <begin position="87"/>
        <end position="130"/>
    </location>
</feature>